<protein>
    <submittedName>
        <fullName evidence="1">Uncharacterized protein</fullName>
    </submittedName>
</protein>
<reference evidence="1" key="1">
    <citation type="submission" date="2020-12" db="EMBL/GenBank/DDBJ databases">
        <title>WGS assembly of Carya illinoinensis cv. Pawnee.</title>
        <authorList>
            <person name="Platts A."/>
            <person name="Shu S."/>
            <person name="Wright S."/>
            <person name="Barry K."/>
            <person name="Edger P."/>
            <person name="Pires J.C."/>
            <person name="Schmutz J."/>
        </authorList>
    </citation>
    <scope>NUCLEOTIDE SEQUENCE</scope>
    <source>
        <tissue evidence="1">Leaf</tissue>
    </source>
</reference>
<accession>A0A8T1NUJ6</accession>
<sequence>MCPTPKEKYRFHFFQTSREPCDLEQISHLKGETGLEKDKRILKVRTHKQLRGAVKVKVYRCLWRRQLQQAFITWWIQVKPSNNPKQKARSQSDLLDFGHFGLGVMVYSGSSFGPEAL</sequence>
<dbReference type="EMBL" id="CM031821">
    <property type="protein sequence ID" value="KAG6632400.1"/>
    <property type="molecule type" value="Genomic_DNA"/>
</dbReference>
<evidence type="ECO:0000313" key="1">
    <source>
        <dbReference type="EMBL" id="KAG6632400.1"/>
    </source>
</evidence>
<keyword evidence="2" id="KW-1185">Reference proteome</keyword>
<dbReference type="AlphaFoldDB" id="A0A8T1NUJ6"/>
<comment type="caution">
    <text evidence="1">The sequence shown here is derived from an EMBL/GenBank/DDBJ whole genome shotgun (WGS) entry which is preliminary data.</text>
</comment>
<proteinExistence type="predicted"/>
<dbReference type="Proteomes" id="UP000811609">
    <property type="component" value="Chromosome 13"/>
</dbReference>
<name>A0A8T1NUJ6_CARIL</name>
<evidence type="ECO:0000313" key="2">
    <source>
        <dbReference type="Proteomes" id="UP000811609"/>
    </source>
</evidence>
<gene>
    <name evidence="1" type="ORF">CIPAW_13G156800</name>
</gene>
<organism evidence="1 2">
    <name type="scientific">Carya illinoinensis</name>
    <name type="common">Pecan</name>
    <dbReference type="NCBI Taxonomy" id="32201"/>
    <lineage>
        <taxon>Eukaryota</taxon>
        <taxon>Viridiplantae</taxon>
        <taxon>Streptophyta</taxon>
        <taxon>Embryophyta</taxon>
        <taxon>Tracheophyta</taxon>
        <taxon>Spermatophyta</taxon>
        <taxon>Magnoliopsida</taxon>
        <taxon>eudicotyledons</taxon>
        <taxon>Gunneridae</taxon>
        <taxon>Pentapetalae</taxon>
        <taxon>rosids</taxon>
        <taxon>fabids</taxon>
        <taxon>Fagales</taxon>
        <taxon>Juglandaceae</taxon>
        <taxon>Carya</taxon>
    </lineage>
</organism>